<accession>A0ABV0PQN3</accession>
<evidence type="ECO:0000313" key="1">
    <source>
        <dbReference type="EMBL" id="MEQ2185805.1"/>
    </source>
</evidence>
<proteinExistence type="predicted"/>
<dbReference type="EMBL" id="JAHRIO010082162">
    <property type="protein sequence ID" value="MEQ2185805.1"/>
    <property type="molecule type" value="Genomic_DNA"/>
</dbReference>
<gene>
    <name evidence="1" type="ORF">GOODEAATRI_021977</name>
</gene>
<comment type="caution">
    <text evidence="1">The sequence shown here is derived from an EMBL/GenBank/DDBJ whole genome shotgun (WGS) entry which is preliminary data.</text>
</comment>
<evidence type="ECO:0000313" key="2">
    <source>
        <dbReference type="Proteomes" id="UP001476798"/>
    </source>
</evidence>
<dbReference type="Proteomes" id="UP001476798">
    <property type="component" value="Unassembled WGS sequence"/>
</dbReference>
<reference evidence="1 2" key="1">
    <citation type="submission" date="2021-06" db="EMBL/GenBank/DDBJ databases">
        <authorList>
            <person name="Palmer J.M."/>
        </authorList>
    </citation>
    <scope>NUCLEOTIDE SEQUENCE [LARGE SCALE GENOMIC DNA]</scope>
    <source>
        <strain evidence="1 2">GA_2019</strain>
        <tissue evidence="1">Muscle</tissue>
    </source>
</reference>
<protein>
    <submittedName>
        <fullName evidence="1">Uncharacterized protein</fullName>
    </submittedName>
</protein>
<name>A0ABV0PQN3_9TELE</name>
<keyword evidence="2" id="KW-1185">Reference proteome</keyword>
<sequence length="111" mass="12735">MKTGLGSSRLPVLGLRLCCRGDLNNTVSHFINNPPPGPRGIQLQEQLNEIWFFKMSCTLESDGNLKCRNWKSQHLLLSSRQTCNIDSLSEQVIFYVFILRFGYRALVFAWV</sequence>
<organism evidence="1 2">
    <name type="scientific">Goodea atripinnis</name>
    <dbReference type="NCBI Taxonomy" id="208336"/>
    <lineage>
        <taxon>Eukaryota</taxon>
        <taxon>Metazoa</taxon>
        <taxon>Chordata</taxon>
        <taxon>Craniata</taxon>
        <taxon>Vertebrata</taxon>
        <taxon>Euteleostomi</taxon>
        <taxon>Actinopterygii</taxon>
        <taxon>Neopterygii</taxon>
        <taxon>Teleostei</taxon>
        <taxon>Neoteleostei</taxon>
        <taxon>Acanthomorphata</taxon>
        <taxon>Ovalentaria</taxon>
        <taxon>Atherinomorphae</taxon>
        <taxon>Cyprinodontiformes</taxon>
        <taxon>Goodeidae</taxon>
        <taxon>Goodea</taxon>
    </lineage>
</organism>